<gene>
    <name evidence="1" type="ORF">DL762_007519</name>
</gene>
<dbReference type="Proteomes" id="UP000294003">
    <property type="component" value="Unassembled WGS sequence"/>
</dbReference>
<keyword evidence="2" id="KW-1185">Reference proteome</keyword>
<protein>
    <recommendedName>
        <fullName evidence="3">Heterokaryon incompatibility domain-containing protein</fullName>
    </recommendedName>
</protein>
<evidence type="ECO:0000313" key="2">
    <source>
        <dbReference type="Proteomes" id="UP000294003"/>
    </source>
</evidence>
<organism evidence="1 2">
    <name type="scientific">Monosporascus cannonballus</name>
    <dbReference type="NCBI Taxonomy" id="155416"/>
    <lineage>
        <taxon>Eukaryota</taxon>
        <taxon>Fungi</taxon>
        <taxon>Dikarya</taxon>
        <taxon>Ascomycota</taxon>
        <taxon>Pezizomycotina</taxon>
        <taxon>Sordariomycetes</taxon>
        <taxon>Xylariomycetidae</taxon>
        <taxon>Xylariales</taxon>
        <taxon>Xylariales incertae sedis</taxon>
        <taxon>Monosporascus</taxon>
    </lineage>
</organism>
<evidence type="ECO:0000313" key="1">
    <source>
        <dbReference type="EMBL" id="RYO80714.1"/>
    </source>
</evidence>
<name>A0ABY0GZU0_9PEZI</name>
<reference evidence="1 2" key="1">
    <citation type="submission" date="2018-06" db="EMBL/GenBank/DDBJ databases">
        <title>Complete Genomes of Monosporascus.</title>
        <authorList>
            <person name="Robinson A.J."/>
            <person name="Natvig D.O."/>
        </authorList>
    </citation>
    <scope>NUCLEOTIDE SEQUENCE [LARGE SCALE GENOMIC DNA]</scope>
    <source>
        <strain evidence="1 2">CBS 609.92</strain>
    </source>
</reference>
<proteinExistence type="predicted"/>
<accession>A0ABY0GZU0</accession>
<sequence length="185" mass="20799">MVIGVILQTSSFSGPHMIVGVQHRQGNQHGYYSEWQTETSKVNNGGPLVVFETTTNIVGYCLSSWIDDTTEILADPEDKPIDNPEIIADRQEVVFSVEYERQNVTRWRDLLRRLAAHPVRLLPEAANYTLGVLDAYYCGDPPLLVSVRRRTQFALAHDHDVGEAAQDLRRRSVFAQPGYKTSGSL</sequence>
<comment type="caution">
    <text evidence="1">The sequence shown here is derived from an EMBL/GenBank/DDBJ whole genome shotgun (WGS) entry which is preliminary data.</text>
</comment>
<evidence type="ECO:0008006" key="3">
    <source>
        <dbReference type="Google" id="ProtNLM"/>
    </source>
</evidence>
<dbReference type="EMBL" id="QJNS01000279">
    <property type="protein sequence ID" value="RYO80714.1"/>
    <property type="molecule type" value="Genomic_DNA"/>
</dbReference>